<evidence type="ECO:0000313" key="10">
    <source>
        <dbReference type="EMBL" id="OAE20169.1"/>
    </source>
</evidence>
<dbReference type="GO" id="GO:0003964">
    <property type="term" value="F:RNA-directed DNA polymerase activity"/>
    <property type="evidence" value="ECO:0007669"/>
    <property type="project" value="UniProtKB-KW"/>
</dbReference>
<dbReference type="SUPFAM" id="SSF56672">
    <property type="entry name" value="DNA/RNA polymerases"/>
    <property type="match status" value="1"/>
</dbReference>
<dbReference type="PROSITE" id="PS50994">
    <property type="entry name" value="INTEGRASE"/>
    <property type="match status" value="1"/>
</dbReference>
<dbReference type="GO" id="GO:0003676">
    <property type="term" value="F:nucleic acid binding"/>
    <property type="evidence" value="ECO:0007669"/>
    <property type="project" value="InterPro"/>
</dbReference>
<dbReference type="Gene3D" id="2.40.70.10">
    <property type="entry name" value="Acid Proteases"/>
    <property type="match status" value="1"/>
</dbReference>
<keyword evidence="3" id="KW-0548">Nucleotidyltransferase</keyword>
<sequence>MAAKRTQEESQPRNVKQIKEMARDKGSKKSRRRRLGFHDFLISQNQDSYSILNDVGVKKADITIVQLVAMVPSVCKELRKGLSAHKVPSIPHSLNTIAVQQEYDPIIDVGCNDFRLRGVLMDGQACDNVMTIPAMRYIGLKIERLLSITLKMADKRICKPQGMISNVCINVLGISTAVDFHVVLEEDGSYPMILGRPWLIKAHVRNYWGEAYMTIGKGPHRQQIPFVPLGGAPASDESDFDSKEADDPEYEGIYTEDFLEDEVGLYAIEAVLKREVSSHTQFLVKRTWKKPVLSDEEIAWRLEQIRLRTELFPQEREHFCKLLQLEKLLEAGSIGLVENTEWVSPITLASKKNGKLRVCVNYKKLNDVTKKDRYPISFCDEVLEEVAATNDICLRTGHFVRVFMDDFGIYGDRASHLEKLEKVLERLDEAGLTLSAKKTKIGFSSERLVDHIVFKEGIGTDREKIEAMINSGSSSGATLAQLDEEGYYHPIHYASRQLTSAEMNYTVTEQEGIGVVFALKKFRHFLLGTKATVVTDHQTLVYLLNKPNATGRIARWIILLQEFDLEIVHRAGRKHGNVDFLSRMEEEVGIVSEDNDFPDAMLMSINIEYELKEYKDIIRYLQGFCGGHFAGRVTVEEIFTAGNYWPTMFKDNFDYCKRCKVCQAFANKSTVSGNLHHIPPLGPFEKRSIDLMDTLQVTKRKNRFIVVATDYLTKFAEVRALKTSVKNEVARFMYERIVTRFDILLEVVSDNVQQFTSDVWKDLMGRLAIKHRFTTMYKPSTNGLMEQTNKTLCSMLAKEAKTRMNASDWNLKIHHAMWVYNSTFKRATGFSPFRLAYGMEALLPIEYELMTLRTATKHGWVWTSPNKSG</sequence>
<accession>A0A176VGW8</accession>
<dbReference type="Proteomes" id="UP000077202">
    <property type="component" value="Unassembled WGS sequence"/>
</dbReference>
<dbReference type="AlphaFoldDB" id="A0A176VGW8"/>
<dbReference type="EC" id="2.7.7.49" evidence="1"/>
<dbReference type="CDD" id="cd00303">
    <property type="entry name" value="retropepsin_like"/>
    <property type="match status" value="1"/>
</dbReference>
<dbReference type="Gene3D" id="1.10.340.70">
    <property type="match status" value="1"/>
</dbReference>
<evidence type="ECO:0000313" key="11">
    <source>
        <dbReference type="Proteomes" id="UP000077202"/>
    </source>
</evidence>
<dbReference type="InterPro" id="IPR021109">
    <property type="entry name" value="Peptidase_aspartic_dom_sf"/>
</dbReference>
<dbReference type="InterPro" id="IPR041373">
    <property type="entry name" value="RT_RNaseH"/>
</dbReference>
<keyword evidence="5" id="KW-0255">Endonuclease</keyword>
<comment type="caution">
    <text evidence="10">The sequence shown here is derived from an EMBL/GenBank/DDBJ whole genome shotgun (WGS) entry which is preliminary data.</text>
</comment>
<keyword evidence="4" id="KW-0540">Nuclease</keyword>
<dbReference type="EMBL" id="LVLJ01003670">
    <property type="protein sequence ID" value="OAE20169.1"/>
    <property type="molecule type" value="Genomic_DNA"/>
</dbReference>
<dbReference type="Gene3D" id="3.10.10.10">
    <property type="entry name" value="HIV Type 1 Reverse Transcriptase, subunit A, domain 1"/>
    <property type="match status" value="1"/>
</dbReference>
<dbReference type="CDD" id="cd09274">
    <property type="entry name" value="RNase_HI_RT_Ty3"/>
    <property type="match status" value="1"/>
</dbReference>
<evidence type="ECO:0000256" key="8">
    <source>
        <dbReference type="SAM" id="MobiDB-lite"/>
    </source>
</evidence>
<organism evidence="10 11">
    <name type="scientific">Marchantia polymorpha subsp. ruderalis</name>
    <dbReference type="NCBI Taxonomy" id="1480154"/>
    <lineage>
        <taxon>Eukaryota</taxon>
        <taxon>Viridiplantae</taxon>
        <taxon>Streptophyta</taxon>
        <taxon>Embryophyta</taxon>
        <taxon>Marchantiophyta</taxon>
        <taxon>Marchantiopsida</taxon>
        <taxon>Marchantiidae</taxon>
        <taxon>Marchantiales</taxon>
        <taxon>Marchantiaceae</taxon>
        <taxon>Marchantia</taxon>
    </lineage>
</organism>
<dbReference type="CDD" id="cd01647">
    <property type="entry name" value="RT_LTR"/>
    <property type="match status" value="1"/>
</dbReference>
<evidence type="ECO:0000256" key="5">
    <source>
        <dbReference type="ARBA" id="ARBA00022759"/>
    </source>
</evidence>
<dbReference type="InterPro" id="IPR050951">
    <property type="entry name" value="Retrovirus_Pol_polyprotein"/>
</dbReference>
<evidence type="ECO:0000256" key="7">
    <source>
        <dbReference type="ARBA" id="ARBA00022918"/>
    </source>
</evidence>
<dbReference type="InterPro" id="IPR012337">
    <property type="entry name" value="RNaseH-like_sf"/>
</dbReference>
<dbReference type="GO" id="GO:0015074">
    <property type="term" value="P:DNA integration"/>
    <property type="evidence" value="ECO:0007669"/>
    <property type="project" value="InterPro"/>
</dbReference>
<evidence type="ECO:0000256" key="1">
    <source>
        <dbReference type="ARBA" id="ARBA00012493"/>
    </source>
</evidence>
<name>A0A176VGW8_MARPO</name>
<dbReference type="GO" id="GO:0004519">
    <property type="term" value="F:endonuclease activity"/>
    <property type="evidence" value="ECO:0007669"/>
    <property type="project" value="UniProtKB-KW"/>
</dbReference>
<evidence type="ECO:0000259" key="9">
    <source>
        <dbReference type="PROSITE" id="PS50994"/>
    </source>
</evidence>
<dbReference type="GO" id="GO:0016787">
    <property type="term" value="F:hydrolase activity"/>
    <property type="evidence" value="ECO:0007669"/>
    <property type="project" value="UniProtKB-KW"/>
</dbReference>
<evidence type="ECO:0000256" key="4">
    <source>
        <dbReference type="ARBA" id="ARBA00022722"/>
    </source>
</evidence>
<dbReference type="PANTHER" id="PTHR37984:SF5">
    <property type="entry name" value="PROTEIN NYNRIN-LIKE"/>
    <property type="match status" value="1"/>
</dbReference>
<dbReference type="InterPro" id="IPR043128">
    <property type="entry name" value="Rev_trsase/Diguanyl_cyclase"/>
</dbReference>
<dbReference type="InterPro" id="IPR043502">
    <property type="entry name" value="DNA/RNA_pol_sf"/>
</dbReference>
<keyword evidence="6" id="KW-0378">Hydrolase</keyword>
<dbReference type="Gene3D" id="3.30.70.270">
    <property type="match status" value="1"/>
</dbReference>
<evidence type="ECO:0000256" key="2">
    <source>
        <dbReference type="ARBA" id="ARBA00022679"/>
    </source>
</evidence>
<dbReference type="Gene3D" id="3.30.420.10">
    <property type="entry name" value="Ribonuclease H-like superfamily/Ribonuclease H"/>
    <property type="match status" value="1"/>
</dbReference>
<dbReference type="Pfam" id="PF17917">
    <property type="entry name" value="RT_RNaseH"/>
    <property type="match status" value="1"/>
</dbReference>
<keyword evidence="2" id="KW-0808">Transferase</keyword>
<feature type="domain" description="Integrase catalytic" evidence="9">
    <location>
        <begin position="679"/>
        <end position="840"/>
    </location>
</feature>
<keyword evidence="11" id="KW-1185">Reference proteome</keyword>
<feature type="region of interest" description="Disordered" evidence="8">
    <location>
        <begin position="1"/>
        <end position="31"/>
    </location>
</feature>
<dbReference type="PANTHER" id="PTHR37984">
    <property type="entry name" value="PROTEIN CBG26694"/>
    <property type="match status" value="1"/>
</dbReference>
<proteinExistence type="predicted"/>
<dbReference type="SUPFAM" id="SSF53098">
    <property type="entry name" value="Ribonuclease H-like"/>
    <property type="match status" value="1"/>
</dbReference>
<feature type="compositionally biased region" description="Basic and acidic residues" evidence="8">
    <location>
        <begin position="1"/>
        <end position="27"/>
    </location>
</feature>
<reference evidence="10" key="1">
    <citation type="submission" date="2016-03" db="EMBL/GenBank/DDBJ databases">
        <title>Mechanisms controlling the formation of the plant cell surface in tip-growing cells are functionally conserved among land plants.</title>
        <authorList>
            <person name="Honkanen S."/>
            <person name="Jones V.A."/>
            <person name="Morieri G."/>
            <person name="Champion C."/>
            <person name="Hetherington A.J."/>
            <person name="Kelly S."/>
            <person name="Saint-Marcoux D."/>
            <person name="Proust H."/>
            <person name="Prescott H."/>
            <person name="Dolan L."/>
        </authorList>
    </citation>
    <scope>NUCLEOTIDE SEQUENCE [LARGE SCALE GENOMIC DNA]</scope>
    <source>
        <tissue evidence="10">Whole gametophyte</tissue>
    </source>
</reference>
<dbReference type="InterPro" id="IPR036397">
    <property type="entry name" value="RNaseH_sf"/>
</dbReference>
<evidence type="ECO:0000256" key="6">
    <source>
        <dbReference type="ARBA" id="ARBA00022801"/>
    </source>
</evidence>
<gene>
    <name evidence="10" type="ORF">AXG93_194s1000</name>
</gene>
<keyword evidence="7" id="KW-0695">RNA-directed DNA polymerase</keyword>
<evidence type="ECO:0000256" key="3">
    <source>
        <dbReference type="ARBA" id="ARBA00022695"/>
    </source>
</evidence>
<dbReference type="InterPro" id="IPR001584">
    <property type="entry name" value="Integrase_cat-core"/>
</dbReference>
<protein>
    <recommendedName>
        <fullName evidence="1">RNA-directed DNA polymerase</fullName>
        <ecNumber evidence="1">2.7.7.49</ecNumber>
    </recommendedName>
</protein>